<feature type="region of interest" description="Disordered" evidence="2">
    <location>
        <begin position="503"/>
        <end position="542"/>
    </location>
</feature>
<dbReference type="EMBL" id="FNPG01000006">
    <property type="protein sequence ID" value="SDX97944.1"/>
    <property type="molecule type" value="Genomic_DNA"/>
</dbReference>
<feature type="coiled-coil region" evidence="1">
    <location>
        <begin position="254"/>
        <end position="281"/>
    </location>
</feature>
<keyword evidence="3" id="KW-1133">Transmembrane helix</keyword>
<organism evidence="4 5">
    <name type="scientific">Lachnobacterium bovis DSM 14045</name>
    <dbReference type="NCBI Taxonomy" id="1122142"/>
    <lineage>
        <taxon>Bacteria</taxon>
        <taxon>Bacillati</taxon>
        <taxon>Bacillota</taxon>
        <taxon>Clostridia</taxon>
        <taxon>Lachnospirales</taxon>
        <taxon>Lachnospiraceae</taxon>
        <taxon>Lachnobacterium</taxon>
    </lineage>
</organism>
<reference evidence="4 5" key="1">
    <citation type="submission" date="2016-10" db="EMBL/GenBank/DDBJ databases">
        <authorList>
            <person name="de Groot N.N."/>
        </authorList>
    </citation>
    <scope>NUCLEOTIDE SEQUENCE [LARGE SCALE GENOMIC DNA]</scope>
    <source>
        <strain evidence="4 5">DSM 14045</strain>
    </source>
</reference>
<feature type="transmembrane region" description="Helical" evidence="3">
    <location>
        <begin position="44"/>
        <end position="64"/>
    </location>
</feature>
<feature type="non-terminal residue" evidence="4">
    <location>
        <position position="542"/>
    </location>
</feature>
<dbReference type="STRING" id="1122142.SAMN02910414_00428"/>
<feature type="coiled-coil region" evidence="1">
    <location>
        <begin position="374"/>
        <end position="415"/>
    </location>
</feature>
<feature type="compositionally biased region" description="Acidic residues" evidence="2">
    <location>
        <begin position="509"/>
        <end position="529"/>
    </location>
</feature>
<dbReference type="OrthoDB" id="10017917at2"/>
<gene>
    <name evidence="4" type="ORF">SAMN02910414_00428</name>
</gene>
<dbReference type="RefSeq" id="WP_159429314.1">
    <property type="nucleotide sequence ID" value="NZ_FNPG01000006.1"/>
</dbReference>
<evidence type="ECO:0000256" key="2">
    <source>
        <dbReference type="SAM" id="MobiDB-lite"/>
    </source>
</evidence>
<keyword evidence="1" id="KW-0175">Coiled coil</keyword>
<evidence type="ECO:0000256" key="1">
    <source>
        <dbReference type="SAM" id="Coils"/>
    </source>
</evidence>
<name>A0A1H3G655_9FIRM</name>
<proteinExistence type="predicted"/>
<evidence type="ECO:0000256" key="3">
    <source>
        <dbReference type="SAM" id="Phobius"/>
    </source>
</evidence>
<feature type="transmembrane region" description="Helical" evidence="3">
    <location>
        <begin position="15"/>
        <end position="38"/>
    </location>
</feature>
<evidence type="ECO:0000313" key="5">
    <source>
        <dbReference type="Proteomes" id="UP000183918"/>
    </source>
</evidence>
<keyword evidence="5" id="KW-1185">Reference proteome</keyword>
<dbReference type="AlphaFoldDB" id="A0A1H3G655"/>
<keyword evidence="3" id="KW-0472">Membrane</keyword>
<protein>
    <submittedName>
        <fullName evidence="4">Uncharacterized protein</fullName>
    </submittedName>
</protein>
<keyword evidence="3" id="KW-0812">Transmembrane</keyword>
<dbReference type="Proteomes" id="UP000183918">
    <property type="component" value="Unassembled WGS sequence"/>
</dbReference>
<evidence type="ECO:0000313" key="4">
    <source>
        <dbReference type="EMBL" id="SDX97944.1"/>
    </source>
</evidence>
<accession>A0A1H3G655</accession>
<sequence>MKDRNPNLYEKKKKICSFFIIFSLIVFMGLMVVEVYAIKEFKKNFFIIVAIAAVAVLCVVIAIVEMLRLIKLYKDEDALVNEEIFKALKNMQILQSENFNRFNSDIERVIQHNKEILDESVDDIFKVQKEVSIAIVKKNESSAQKTIEQNKENAEAIIAANLDMKDDVNLIKNELMKFYDYSKEFRTEIKDKIDSIKESADKSIELNEVIENVMQEKTNSENENNLKFENMKNEILLALAEKNLDFPTDEFLTIEKNINDLQKMQNELVTKNDKEELLEKIIEFFEQTKNNFNEAKTDNVINEKIDNLKLEVEESVGQIASNFNSRVDNIIEKIGEINEKIEMFFEEDESDVDEIEAEDNVIAEEMLKLNSRISQQIESNFAEMEEVIARQAEEIKSLTEKYDEILNKIKEIDNKTEKFDAVIENNLTYKGESVEGLPLENLQGKDQIDNKISEVVTKIESELLPEPELETEQVEEQIPELEEPEINLEKIIQPEEELVLESENKEIEPTIDNEEEQNQEEVPTSEESTEILMESEIMPEID</sequence>